<evidence type="ECO:0000313" key="1">
    <source>
        <dbReference type="EMBL" id="OBR65896.1"/>
    </source>
</evidence>
<dbReference type="EMBL" id="LYPA01000051">
    <property type="protein sequence ID" value="OBR65896.1"/>
    <property type="molecule type" value="Genomic_DNA"/>
</dbReference>
<name>A0A1A5YJV1_9BACL</name>
<organism evidence="1 2">
    <name type="scientific">Paenibacillus oryzae</name>
    <dbReference type="NCBI Taxonomy" id="1844972"/>
    <lineage>
        <taxon>Bacteria</taxon>
        <taxon>Bacillati</taxon>
        <taxon>Bacillota</taxon>
        <taxon>Bacilli</taxon>
        <taxon>Bacillales</taxon>
        <taxon>Paenibacillaceae</taxon>
        <taxon>Paenibacillus</taxon>
    </lineage>
</organism>
<dbReference type="Proteomes" id="UP000092024">
    <property type="component" value="Unassembled WGS sequence"/>
</dbReference>
<reference evidence="1 2" key="1">
    <citation type="submission" date="2016-05" db="EMBL/GenBank/DDBJ databases">
        <title>Paenibacillus oryzae. sp. nov., isolated from the rice root.</title>
        <authorList>
            <person name="Zhang J."/>
            <person name="Zhang X."/>
        </authorList>
    </citation>
    <scope>NUCLEOTIDE SEQUENCE [LARGE SCALE GENOMIC DNA]</scope>
    <source>
        <strain evidence="1 2">1DrF-4</strain>
    </source>
</reference>
<proteinExistence type="predicted"/>
<dbReference type="RefSeq" id="WP_068682527.1">
    <property type="nucleotide sequence ID" value="NZ_LYPA01000051.1"/>
</dbReference>
<evidence type="ECO:0000313" key="2">
    <source>
        <dbReference type="Proteomes" id="UP000092024"/>
    </source>
</evidence>
<keyword evidence="2" id="KW-1185">Reference proteome</keyword>
<accession>A0A1A5YJV1</accession>
<sequence length="181" mass="21101">MGLDYSFVTIIPKHRLQHVYEYIRKHGSIDSGNSASIHFCMDSYILKYLEGGYSWQPHYDREEIELFIEPDGKVRIGSIDLSTRELEGYPDEIEVTFTAVTSDMSRLFQDSVSITQWFIELSKAFEAVLTYIDLEDEGARIIYCHGAEVHLELRGKQHLANLRESFFEIMTAFSNRYPHFE</sequence>
<gene>
    <name evidence="1" type="ORF">A7K91_18150</name>
</gene>
<protein>
    <submittedName>
        <fullName evidence="1">Uncharacterized protein</fullName>
    </submittedName>
</protein>
<dbReference type="AlphaFoldDB" id="A0A1A5YJV1"/>
<dbReference type="STRING" id="1844972.A7K91_18150"/>
<comment type="caution">
    <text evidence="1">The sequence shown here is derived from an EMBL/GenBank/DDBJ whole genome shotgun (WGS) entry which is preliminary data.</text>
</comment>
<dbReference type="OrthoDB" id="1261794at2"/>